<evidence type="ECO:0000313" key="12">
    <source>
        <dbReference type="Proteomes" id="UP000660611"/>
    </source>
</evidence>
<dbReference type="Pfam" id="PF00848">
    <property type="entry name" value="Ring_hydroxyl_A"/>
    <property type="match status" value="1"/>
</dbReference>
<dbReference type="Pfam" id="PF00355">
    <property type="entry name" value="Rieske"/>
    <property type="match status" value="1"/>
</dbReference>
<organism evidence="11 12">
    <name type="scientific">Dactylosporangium siamense</name>
    <dbReference type="NCBI Taxonomy" id="685454"/>
    <lineage>
        <taxon>Bacteria</taxon>
        <taxon>Bacillati</taxon>
        <taxon>Actinomycetota</taxon>
        <taxon>Actinomycetes</taxon>
        <taxon>Micromonosporales</taxon>
        <taxon>Micromonosporaceae</taxon>
        <taxon>Dactylosporangium</taxon>
    </lineage>
</organism>
<evidence type="ECO:0000256" key="1">
    <source>
        <dbReference type="ARBA" id="ARBA00008751"/>
    </source>
</evidence>
<evidence type="ECO:0000256" key="7">
    <source>
        <dbReference type="ARBA" id="ARBA00023004"/>
    </source>
</evidence>
<feature type="domain" description="Rieske" evidence="10">
    <location>
        <begin position="44"/>
        <end position="139"/>
    </location>
</feature>
<dbReference type="GO" id="GO:0051213">
    <property type="term" value="F:dioxygenase activity"/>
    <property type="evidence" value="ECO:0007669"/>
    <property type="project" value="UniProtKB-KW"/>
</dbReference>
<dbReference type="Gene3D" id="3.90.380.10">
    <property type="entry name" value="Naphthalene 1,2-dioxygenase Alpha Subunit, Chain A, domain 1"/>
    <property type="match status" value="1"/>
</dbReference>
<keyword evidence="8" id="KW-0411">Iron-sulfur</keyword>
<evidence type="ECO:0000256" key="4">
    <source>
        <dbReference type="ARBA" id="ARBA00022797"/>
    </source>
</evidence>
<dbReference type="Proteomes" id="UP000660611">
    <property type="component" value="Unassembled WGS sequence"/>
</dbReference>
<accession>A0A919PN91</accession>
<dbReference type="GO" id="GO:0004497">
    <property type="term" value="F:monooxygenase activity"/>
    <property type="evidence" value="ECO:0007669"/>
    <property type="project" value="UniProtKB-ARBA"/>
</dbReference>
<evidence type="ECO:0000256" key="9">
    <source>
        <dbReference type="ARBA" id="ARBA00023027"/>
    </source>
</evidence>
<comment type="caution">
    <text evidence="11">The sequence shown here is derived from an EMBL/GenBank/DDBJ whole genome shotgun (WGS) entry which is preliminary data.</text>
</comment>
<proteinExistence type="inferred from homology"/>
<name>A0A919PN91_9ACTN</name>
<keyword evidence="6" id="KW-0560">Oxidoreductase</keyword>
<dbReference type="PROSITE" id="PS51296">
    <property type="entry name" value="RIESKE"/>
    <property type="match status" value="1"/>
</dbReference>
<keyword evidence="3" id="KW-0479">Metal-binding</keyword>
<protein>
    <submittedName>
        <fullName evidence="11">3-phenylpropionate/cinnamic acid dioxygenase subunit alpha</fullName>
    </submittedName>
</protein>
<keyword evidence="5 11" id="KW-0223">Dioxygenase</keyword>
<gene>
    <name evidence="11" type="primary">hcaE</name>
    <name evidence="11" type="ORF">Dsi01nite_051250</name>
</gene>
<dbReference type="InterPro" id="IPR001663">
    <property type="entry name" value="Rng_hydr_dOase-A"/>
</dbReference>
<evidence type="ECO:0000256" key="5">
    <source>
        <dbReference type="ARBA" id="ARBA00022964"/>
    </source>
</evidence>
<sequence>MSGGAHGTGDELFDATTGYLNPAIYTDPAVYERELEQVFGRSWLFLAHESQLPKPGSFLQTYMGEDPVLVVRQRDGSVKAFLNQCRHRGMRICRSDQGTSKTFTCSYHGWAYDLEGNLINVPKEERGYRNELDKGRWGALRVPRIADHKGFYFGTWSEEVPEFEEYLGDMAYYFDAVVGRWDNGLELVPGTSKWVIDCNWKFASEQFASDMYHAPVSHASAMMALTDNPELWSMSPPDEAPGRQFAGNGHGSGSFWLPSLAMPDAGAGQDYVDWLVANQDEVFRNIGAERAHKVFAHNTIFPNFSWLGQNSTMRVWHPRGPGQIEVWAWTYLPKDAPAHIKADLRRGVQRTFSPAGAFETDDGENWTEIQQVLKGWKARQQPFNAQMGLGHEQRDAHGLPGLSNDVFSETAARGFYQRWSDLMSGLSWAGITVLDAARRANEPAPREVQGA</sequence>
<dbReference type="SUPFAM" id="SSF50022">
    <property type="entry name" value="ISP domain"/>
    <property type="match status" value="1"/>
</dbReference>
<evidence type="ECO:0000259" key="10">
    <source>
        <dbReference type="PROSITE" id="PS51296"/>
    </source>
</evidence>
<comment type="similarity">
    <text evidence="1">Belongs to the bacterial ring-hydroxylating dioxygenase alpha subunit family.</text>
</comment>
<dbReference type="GO" id="GO:0016705">
    <property type="term" value="F:oxidoreductase activity, acting on paired donors, with incorporation or reduction of molecular oxygen"/>
    <property type="evidence" value="ECO:0007669"/>
    <property type="project" value="UniProtKB-ARBA"/>
</dbReference>
<dbReference type="InterPro" id="IPR043266">
    <property type="entry name" value="RHO_NdoB-like_C"/>
</dbReference>
<dbReference type="InterPro" id="IPR036922">
    <property type="entry name" value="Rieske_2Fe-2S_sf"/>
</dbReference>
<evidence type="ECO:0000256" key="8">
    <source>
        <dbReference type="ARBA" id="ARBA00023014"/>
    </source>
</evidence>
<reference evidence="11" key="1">
    <citation type="submission" date="2021-01" db="EMBL/GenBank/DDBJ databases">
        <title>Whole genome shotgun sequence of Dactylosporangium siamense NBRC 106093.</title>
        <authorList>
            <person name="Komaki H."/>
            <person name="Tamura T."/>
        </authorList>
    </citation>
    <scope>NUCLEOTIDE SEQUENCE</scope>
    <source>
        <strain evidence="11">NBRC 106093</strain>
    </source>
</reference>
<evidence type="ECO:0000256" key="2">
    <source>
        <dbReference type="ARBA" id="ARBA00022714"/>
    </source>
</evidence>
<dbReference type="Gene3D" id="2.102.10.10">
    <property type="entry name" value="Rieske [2Fe-2S] iron-sulphur domain"/>
    <property type="match status" value="1"/>
</dbReference>
<dbReference type="InterPro" id="IPR017941">
    <property type="entry name" value="Rieske_2Fe-2S"/>
</dbReference>
<keyword evidence="7" id="KW-0408">Iron</keyword>
<dbReference type="AlphaFoldDB" id="A0A919PN91"/>
<keyword evidence="12" id="KW-1185">Reference proteome</keyword>
<dbReference type="PANTHER" id="PTHR43756">
    <property type="entry name" value="CHOLINE MONOOXYGENASE, CHLOROPLASTIC"/>
    <property type="match status" value="1"/>
</dbReference>
<dbReference type="PRINTS" id="PR00090">
    <property type="entry name" value="RNGDIOXGNASE"/>
</dbReference>
<keyword evidence="4" id="KW-0058">Aromatic hydrocarbons catabolism</keyword>
<dbReference type="RefSeq" id="WP_203848826.1">
    <property type="nucleotide sequence ID" value="NZ_BAAAVW010000017.1"/>
</dbReference>
<evidence type="ECO:0000256" key="6">
    <source>
        <dbReference type="ARBA" id="ARBA00023002"/>
    </source>
</evidence>
<keyword evidence="9" id="KW-0520">NAD</keyword>
<evidence type="ECO:0000256" key="3">
    <source>
        <dbReference type="ARBA" id="ARBA00022723"/>
    </source>
</evidence>
<dbReference type="EMBL" id="BONQ01000081">
    <property type="protein sequence ID" value="GIG47084.1"/>
    <property type="molecule type" value="Genomic_DNA"/>
</dbReference>
<dbReference type="CDD" id="cd08881">
    <property type="entry name" value="RHO_alpha_C_NDO-like"/>
    <property type="match status" value="1"/>
</dbReference>
<dbReference type="GO" id="GO:0051537">
    <property type="term" value="F:2 iron, 2 sulfur cluster binding"/>
    <property type="evidence" value="ECO:0007669"/>
    <property type="project" value="UniProtKB-KW"/>
</dbReference>
<dbReference type="SUPFAM" id="SSF55961">
    <property type="entry name" value="Bet v1-like"/>
    <property type="match status" value="1"/>
</dbReference>
<dbReference type="GO" id="GO:0005506">
    <property type="term" value="F:iron ion binding"/>
    <property type="evidence" value="ECO:0007669"/>
    <property type="project" value="InterPro"/>
</dbReference>
<keyword evidence="2" id="KW-0001">2Fe-2S</keyword>
<dbReference type="PANTHER" id="PTHR43756:SF1">
    <property type="entry name" value="3-PHENYLPROPIONATE_CINNAMIC ACID DIOXYGENASE SUBUNIT ALPHA"/>
    <property type="match status" value="1"/>
</dbReference>
<dbReference type="InterPro" id="IPR015879">
    <property type="entry name" value="Ring_hydroxy_dOase_asu_C_dom"/>
</dbReference>
<evidence type="ECO:0000313" key="11">
    <source>
        <dbReference type="EMBL" id="GIG47084.1"/>
    </source>
</evidence>